<evidence type="ECO:0000259" key="1">
    <source>
        <dbReference type="Pfam" id="PF00534"/>
    </source>
</evidence>
<evidence type="ECO:0000313" key="3">
    <source>
        <dbReference type="EMBL" id="SEI92273.1"/>
    </source>
</evidence>
<dbReference type="InterPro" id="IPR001296">
    <property type="entry name" value="Glyco_trans_1"/>
</dbReference>
<feature type="domain" description="Glycosyltransferase subfamily 4-like N-terminal" evidence="2">
    <location>
        <begin position="5"/>
        <end position="87"/>
    </location>
</feature>
<dbReference type="Pfam" id="PF13477">
    <property type="entry name" value="Glyco_trans_4_2"/>
    <property type="match status" value="1"/>
</dbReference>
<reference evidence="4" key="1">
    <citation type="submission" date="2016-10" db="EMBL/GenBank/DDBJ databases">
        <authorList>
            <person name="Varghese N."/>
            <person name="Submissions S."/>
        </authorList>
    </citation>
    <scope>NUCLEOTIDE SEQUENCE [LARGE SCALE GENOMIC DNA]</scope>
    <source>
        <strain evidence="4">CGMCC 1.6763</strain>
    </source>
</reference>
<dbReference type="SUPFAM" id="SSF53756">
    <property type="entry name" value="UDP-Glycosyltransferase/glycogen phosphorylase"/>
    <property type="match status" value="1"/>
</dbReference>
<protein>
    <submittedName>
        <fullName evidence="3">Glycosyltransferase involved in cell wall bisynthesis</fullName>
    </submittedName>
</protein>
<dbReference type="EMBL" id="FNZF01000001">
    <property type="protein sequence ID" value="SEI92273.1"/>
    <property type="molecule type" value="Genomic_DNA"/>
</dbReference>
<sequence>MIDVPIAREINPVSNIKSILALYRLMKSERYDVVHVHTPVAALLGRVAAKLAGMQNVVYTAHGFYFHDEMPRNQYKLFFNIEKYAARWITDWLLLQSREDFELALDHKFKEQVRTIHLSNGVDIWNKFNPELISNATTNELKRTIGLKEEDLVFLFIGRLVREKGIFELVEAFKRIVKRYPYAKLLLIGGLLESERDQESYNQLMRDLNHPNIHYLGFRSDTPELLSISDCFILPSHREGLPRSIIEAMAMDTPIIASNIRGCREEVFHGENGFLFEKENVDDLERAMETIATDSNARERFGKRSREIAEELFDEEKVLQKQIDLFKAL</sequence>
<dbReference type="AlphaFoldDB" id="A0A1H6UIX1"/>
<organism evidence="3 4">
    <name type="scientific">Bhargavaea ginsengi</name>
    <dbReference type="NCBI Taxonomy" id="426757"/>
    <lineage>
        <taxon>Bacteria</taxon>
        <taxon>Bacillati</taxon>
        <taxon>Bacillota</taxon>
        <taxon>Bacilli</taxon>
        <taxon>Bacillales</taxon>
        <taxon>Caryophanaceae</taxon>
        <taxon>Bhargavaea</taxon>
    </lineage>
</organism>
<dbReference type="Proteomes" id="UP000199200">
    <property type="component" value="Unassembled WGS sequence"/>
</dbReference>
<dbReference type="CDD" id="cd03808">
    <property type="entry name" value="GT4_CapM-like"/>
    <property type="match status" value="1"/>
</dbReference>
<keyword evidence="3" id="KW-0808">Transferase</keyword>
<feature type="domain" description="Glycosyl transferase family 1" evidence="1">
    <location>
        <begin position="140"/>
        <end position="307"/>
    </location>
</feature>
<dbReference type="Gene3D" id="3.40.50.2000">
    <property type="entry name" value="Glycogen Phosphorylase B"/>
    <property type="match status" value="2"/>
</dbReference>
<dbReference type="InterPro" id="IPR028098">
    <property type="entry name" value="Glyco_trans_4-like_N"/>
</dbReference>
<name>A0A1H6UIX1_9BACL</name>
<keyword evidence="4" id="KW-1185">Reference proteome</keyword>
<dbReference type="PANTHER" id="PTHR12526:SF630">
    <property type="entry name" value="GLYCOSYLTRANSFERASE"/>
    <property type="match status" value="1"/>
</dbReference>
<proteinExistence type="predicted"/>
<evidence type="ECO:0000259" key="2">
    <source>
        <dbReference type="Pfam" id="PF13477"/>
    </source>
</evidence>
<gene>
    <name evidence="3" type="ORF">SAMN04488127_0800</name>
</gene>
<accession>A0A1H6UIX1</accession>
<dbReference type="STRING" id="426757.SAMN04488127_0800"/>
<evidence type="ECO:0000313" key="4">
    <source>
        <dbReference type="Proteomes" id="UP000199200"/>
    </source>
</evidence>
<dbReference type="Pfam" id="PF00534">
    <property type="entry name" value="Glycos_transf_1"/>
    <property type="match status" value="1"/>
</dbReference>
<dbReference type="GO" id="GO:0016757">
    <property type="term" value="F:glycosyltransferase activity"/>
    <property type="evidence" value="ECO:0007669"/>
    <property type="project" value="InterPro"/>
</dbReference>
<dbReference type="PANTHER" id="PTHR12526">
    <property type="entry name" value="GLYCOSYLTRANSFERASE"/>
    <property type="match status" value="1"/>
</dbReference>